<accession>A0A165Q5X0</accession>
<proteinExistence type="predicted"/>
<reference evidence="2 3" key="1">
    <citation type="journal article" date="2016" name="Mol. Biol. Evol.">
        <title>Comparative Genomics of Early-Diverging Mushroom-Forming Fungi Provides Insights into the Origins of Lignocellulose Decay Capabilities.</title>
        <authorList>
            <person name="Nagy L.G."/>
            <person name="Riley R."/>
            <person name="Tritt A."/>
            <person name="Adam C."/>
            <person name="Daum C."/>
            <person name="Floudas D."/>
            <person name="Sun H."/>
            <person name="Yadav J.S."/>
            <person name="Pangilinan J."/>
            <person name="Larsson K.H."/>
            <person name="Matsuura K."/>
            <person name="Barry K."/>
            <person name="Labutti K."/>
            <person name="Kuo R."/>
            <person name="Ohm R.A."/>
            <person name="Bhattacharya S.S."/>
            <person name="Shirouzu T."/>
            <person name="Yoshinaga Y."/>
            <person name="Martin F.M."/>
            <person name="Grigoriev I.V."/>
            <person name="Hibbett D.S."/>
        </authorList>
    </citation>
    <scope>NUCLEOTIDE SEQUENCE [LARGE SCALE GENOMIC DNA]</scope>
    <source>
        <strain evidence="2 3">HHB12029</strain>
    </source>
</reference>
<protein>
    <recommendedName>
        <fullName evidence="1">F-box domain-containing protein</fullName>
    </recommendedName>
</protein>
<dbReference type="InterPro" id="IPR036047">
    <property type="entry name" value="F-box-like_dom_sf"/>
</dbReference>
<dbReference type="OrthoDB" id="3045540at2759"/>
<sequence length="594" mass="66722">MSESNTELKSYGSIRTRSRFKKIQRGVLIQFDRFPDPVITVHGIPELVLSSVKATLASFFRVHNQKLALRRLPTELLCDIFEFLTVRERITVTHVCHAWRDMLLHAAPSVWSDFKYSSMKEGALSTLLARSASSDLRLEIHVRKDNWAEVVRCLDAHLWRCTELKLFIDQNLRNRAARAVTMALTRPAPRMRSFGLYDHLDTFNRERIPDIQLFGGQAPPLQLAKMHVHVEAWGQLFLPELREFLYCTTSDPDAGDIMTALRRVSGCRAIGIELDSWVHNDTYTDAAFTLPESVQDLVVISNKLRIDPVWLLRSLDISSIPHVHVAYNETASPESGDQALSLMLGAGPMRSVRINSSTHEDTLNVDLWDALDNPKLHRVVTSLPIGSIKTVPTMFSNITHLLIGELVMVLTTPLPTFPALVDLTLQTLAPQFQASDGQDSAFMLLRTRDCVLRCPTLQTLRVGSRLHEEATFLAPEMIRELVEWHLDFDGPRLSRLVIKGLTLIDNVPAEVSALLELVDAFEVEDGPSISMYAKLYCKMLLHVAPWTSKTVCDLASYVFDDTEAEGIAGQGIMQRSVTGVTGQSKGHARLRISK</sequence>
<dbReference type="EMBL" id="KV425885">
    <property type="protein sequence ID" value="KZW03128.1"/>
    <property type="molecule type" value="Genomic_DNA"/>
</dbReference>
<evidence type="ECO:0000313" key="3">
    <source>
        <dbReference type="Proteomes" id="UP000077266"/>
    </source>
</evidence>
<dbReference type="Gene3D" id="1.20.1280.50">
    <property type="match status" value="1"/>
</dbReference>
<dbReference type="InterPro" id="IPR001810">
    <property type="entry name" value="F-box_dom"/>
</dbReference>
<feature type="domain" description="F-box" evidence="1">
    <location>
        <begin position="66"/>
        <end position="114"/>
    </location>
</feature>
<dbReference type="PROSITE" id="PS50181">
    <property type="entry name" value="FBOX"/>
    <property type="match status" value="1"/>
</dbReference>
<gene>
    <name evidence="2" type="ORF">EXIGLDRAFT_701691</name>
</gene>
<evidence type="ECO:0000259" key="1">
    <source>
        <dbReference type="PROSITE" id="PS50181"/>
    </source>
</evidence>
<name>A0A165Q5X0_EXIGL</name>
<keyword evidence="3" id="KW-1185">Reference proteome</keyword>
<dbReference type="Pfam" id="PF12937">
    <property type="entry name" value="F-box-like"/>
    <property type="match status" value="1"/>
</dbReference>
<dbReference type="SUPFAM" id="SSF81383">
    <property type="entry name" value="F-box domain"/>
    <property type="match status" value="1"/>
</dbReference>
<dbReference type="Proteomes" id="UP000077266">
    <property type="component" value="Unassembled WGS sequence"/>
</dbReference>
<organism evidence="2 3">
    <name type="scientific">Exidia glandulosa HHB12029</name>
    <dbReference type="NCBI Taxonomy" id="1314781"/>
    <lineage>
        <taxon>Eukaryota</taxon>
        <taxon>Fungi</taxon>
        <taxon>Dikarya</taxon>
        <taxon>Basidiomycota</taxon>
        <taxon>Agaricomycotina</taxon>
        <taxon>Agaricomycetes</taxon>
        <taxon>Auriculariales</taxon>
        <taxon>Exidiaceae</taxon>
        <taxon>Exidia</taxon>
    </lineage>
</organism>
<dbReference type="InParanoid" id="A0A165Q5X0"/>
<dbReference type="AlphaFoldDB" id="A0A165Q5X0"/>
<evidence type="ECO:0000313" key="2">
    <source>
        <dbReference type="EMBL" id="KZW03128.1"/>
    </source>
</evidence>